<comment type="similarity">
    <text evidence="1">Belongs to the disease resistance NB-LRR family.</text>
</comment>
<dbReference type="Proteomes" id="UP001187471">
    <property type="component" value="Unassembled WGS sequence"/>
</dbReference>
<dbReference type="InterPro" id="IPR002182">
    <property type="entry name" value="NB-ARC"/>
</dbReference>
<proteinExistence type="inferred from homology"/>
<comment type="caution">
    <text evidence="5">The sequence shown here is derived from an EMBL/GenBank/DDBJ whole genome shotgun (WGS) entry which is preliminary data.</text>
</comment>
<dbReference type="PRINTS" id="PR00364">
    <property type="entry name" value="DISEASERSIST"/>
</dbReference>
<evidence type="ECO:0000256" key="1">
    <source>
        <dbReference type="ARBA" id="ARBA00008894"/>
    </source>
</evidence>
<reference evidence="5" key="1">
    <citation type="submission" date="2022-12" db="EMBL/GenBank/DDBJ databases">
        <title>Draft genome assemblies for two species of Escallonia (Escalloniales).</title>
        <authorList>
            <person name="Chanderbali A."/>
            <person name="Dervinis C."/>
            <person name="Anghel I."/>
            <person name="Soltis D."/>
            <person name="Soltis P."/>
            <person name="Zapata F."/>
        </authorList>
    </citation>
    <scope>NUCLEOTIDE SEQUENCE</scope>
    <source>
        <strain evidence="5">UCBG92.1500</strain>
        <tissue evidence="5">Leaf</tissue>
    </source>
</reference>
<accession>A0AA88UQA7</accession>
<protein>
    <recommendedName>
        <fullName evidence="7">Disease resistance protein</fullName>
    </recommendedName>
</protein>
<evidence type="ECO:0008006" key="7">
    <source>
        <dbReference type="Google" id="ProtNLM"/>
    </source>
</evidence>
<evidence type="ECO:0000259" key="4">
    <source>
        <dbReference type="Pfam" id="PF23247"/>
    </source>
</evidence>
<dbReference type="Pfam" id="PF00931">
    <property type="entry name" value="NB-ARC"/>
    <property type="match status" value="1"/>
</dbReference>
<keyword evidence="6" id="KW-1185">Reference proteome</keyword>
<feature type="domain" description="NB-ARC" evidence="3">
    <location>
        <begin position="162"/>
        <end position="281"/>
    </location>
</feature>
<dbReference type="SUPFAM" id="SSF52540">
    <property type="entry name" value="P-loop containing nucleoside triphosphate hydrolases"/>
    <property type="match status" value="1"/>
</dbReference>
<dbReference type="InterPro" id="IPR032675">
    <property type="entry name" value="LRR_dom_sf"/>
</dbReference>
<organism evidence="5 6">
    <name type="scientific">Escallonia rubra</name>
    <dbReference type="NCBI Taxonomy" id="112253"/>
    <lineage>
        <taxon>Eukaryota</taxon>
        <taxon>Viridiplantae</taxon>
        <taxon>Streptophyta</taxon>
        <taxon>Embryophyta</taxon>
        <taxon>Tracheophyta</taxon>
        <taxon>Spermatophyta</taxon>
        <taxon>Magnoliopsida</taxon>
        <taxon>eudicotyledons</taxon>
        <taxon>Gunneridae</taxon>
        <taxon>Pentapetalae</taxon>
        <taxon>asterids</taxon>
        <taxon>campanulids</taxon>
        <taxon>Escalloniales</taxon>
        <taxon>Escalloniaceae</taxon>
        <taxon>Escallonia</taxon>
    </lineage>
</organism>
<feature type="domain" description="Disease resistance protein At4g27190-like leucine-rich repeats" evidence="4">
    <location>
        <begin position="668"/>
        <end position="735"/>
    </location>
</feature>
<dbReference type="InterPro" id="IPR027417">
    <property type="entry name" value="P-loop_NTPase"/>
</dbReference>
<evidence type="ECO:0000259" key="3">
    <source>
        <dbReference type="Pfam" id="PF00931"/>
    </source>
</evidence>
<keyword evidence="2" id="KW-0611">Plant defense</keyword>
<dbReference type="AlphaFoldDB" id="A0AA88UQA7"/>
<evidence type="ECO:0000313" key="6">
    <source>
        <dbReference type="Proteomes" id="UP001187471"/>
    </source>
</evidence>
<dbReference type="InterPro" id="IPR057135">
    <property type="entry name" value="At4g27190-like_LRR"/>
</dbReference>
<evidence type="ECO:0000256" key="2">
    <source>
        <dbReference type="ARBA" id="ARBA00022821"/>
    </source>
</evidence>
<evidence type="ECO:0000313" key="5">
    <source>
        <dbReference type="EMBL" id="KAK2994185.1"/>
    </source>
</evidence>
<dbReference type="PANTHER" id="PTHR33463">
    <property type="entry name" value="NB-ARC DOMAIN-CONTAINING PROTEIN-RELATED"/>
    <property type="match status" value="1"/>
</dbReference>
<dbReference type="Gene3D" id="3.80.10.10">
    <property type="entry name" value="Ribonuclease Inhibitor"/>
    <property type="match status" value="2"/>
</dbReference>
<name>A0AA88UQA7_9ASTE</name>
<dbReference type="InterPro" id="IPR050905">
    <property type="entry name" value="Plant_NBS-LRR"/>
</dbReference>
<dbReference type="GO" id="GO:0043531">
    <property type="term" value="F:ADP binding"/>
    <property type="evidence" value="ECO:0007669"/>
    <property type="project" value="InterPro"/>
</dbReference>
<dbReference type="Gene3D" id="3.40.50.300">
    <property type="entry name" value="P-loop containing nucleotide triphosphate hydrolases"/>
    <property type="match status" value="1"/>
</dbReference>
<dbReference type="SUPFAM" id="SSF52058">
    <property type="entry name" value="L domain-like"/>
    <property type="match status" value="1"/>
</dbReference>
<sequence>MAAEVAAAASVLGAASQAKTTFYDPLRQKISNSKRLEEVHEALKYAIDSLVLIRDELEIEVQNHKARRRPSKPYITWVGKVQKIEDEVEGFETPYGVQIKKSKYWSFSSRSKLSDKMKEKASAVIRLLEEERQFRSILVDREPERVVKMTPPDIKDFPTLQRPLEQILVWLKEDEVKGIRVHGALATGKTTIMQNLNDHSQVFETFGVVIWLKVSTGVNKGNISTQELQQAIARRLMIRDINGVDEVAKAIKDSLKDKKYLLLLDDVRQDLNMDEIGIPETQAQDFLGSNVNVDKILHLLKMMLLLEEGARKRHVRMERCIRDVILFILSTNVERKYLVKTSESLREPPLLADWKDNEGISLADNDLNRLCGAFHTFSAEKIKSEKDSSIILRVYGETFRVLNLYRTGIFSLPPSFSKLVGLKMLYLNGCSGFVSLPSQIEKLEHLEVLDIRGSTVSCMPHQIGSLINLRRQLLSVTSCSGRETNPEDCFFDYKEISMLPKLEELFIGGKSQDRSKMVCRVTTNTATMKKLNILRVCFVNEAEVVIDVVAATPKINFPREANLTTFLEKIDKTPHCDTFQVFIDCKISNPQIPTPDRYNRFVKYCNGKWSDPPVFRVLDKADAVELFNHEHQFLSDFETVGMNQVQHCQVESWKNIRSIVDGGMNCLTLRNMKRLYMKDLPELESIWRGPLNGQLQSLSNLKTLVLIKCPKLIMILSDGVIQQLSKIQHLEIRECHGVEDIISVPSSVKLDPDKSLKWPSLEKHEISMCPNVNELPFTNSNPRKLASIEVDRVWWEKLNWQELQVKERLSALLPLVNGYESASSSNGNEVQVVRKVEEVKGKKKTAVLGLLAMKVVTPREQQRDMLWCRPYW</sequence>
<dbReference type="EMBL" id="JAVXUO010000236">
    <property type="protein sequence ID" value="KAK2994185.1"/>
    <property type="molecule type" value="Genomic_DNA"/>
</dbReference>
<dbReference type="PANTHER" id="PTHR33463:SF209">
    <property type="entry name" value="DISEASE RESISTANCE PROTEIN RPS2-LIKE"/>
    <property type="match status" value="1"/>
</dbReference>
<gene>
    <name evidence="5" type="ORF">RJ640_002277</name>
</gene>
<dbReference type="Pfam" id="PF23247">
    <property type="entry name" value="LRR_RPS2"/>
    <property type="match status" value="1"/>
</dbReference>